<organism evidence="2 3">
    <name type="scientific">Robbsia betulipollinis</name>
    <dbReference type="NCBI Taxonomy" id="2981849"/>
    <lineage>
        <taxon>Bacteria</taxon>
        <taxon>Pseudomonadati</taxon>
        <taxon>Pseudomonadota</taxon>
        <taxon>Betaproteobacteria</taxon>
        <taxon>Burkholderiales</taxon>
        <taxon>Burkholderiaceae</taxon>
        <taxon>Robbsia</taxon>
    </lineage>
</organism>
<name>A0ABT3ZS09_9BURK</name>
<gene>
    <name evidence="2" type="ORF">OVY01_15915</name>
</gene>
<keyword evidence="3" id="KW-1185">Reference proteome</keyword>
<proteinExistence type="predicted"/>
<dbReference type="EMBL" id="JAPMXC010000005">
    <property type="protein sequence ID" value="MCY0388668.1"/>
    <property type="molecule type" value="Genomic_DNA"/>
</dbReference>
<dbReference type="Proteomes" id="UP001082899">
    <property type="component" value="Unassembled WGS sequence"/>
</dbReference>
<evidence type="ECO:0000313" key="2">
    <source>
        <dbReference type="EMBL" id="MCY0388668.1"/>
    </source>
</evidence>
<sequence>MIDGINKALAHLADVLRNEKPAAIDPAHHEPIACFAGSWHGDHLQNLTTCPMEGRRYFLEDWSQESVADEDTPRLDSFSGRPLKHHS</sequence>
<evidence type="ECO:0000313" key="3">
    <source>
        <dbReference type="Proteomes" id="UP001082899"/>
    </source>
</evidence>
<accession>A0ABT3ZS09</accession>
<comment type="caution">
    <text evidence="2">The sequence shown here is derived from an EMBL/GenBank/DDBJ whole genome shotgun (WGS) entry which is preliminary data.</text>
</comment>
<dbReference type="RefSeq" id="WP_267848550.1">
    <property type="nucleotide sequence ID" value="NZ_JAPMXC010000005.1"/>
</dbReference>
<protein>
    <submittedName>
        <fullName evidence="2">Uncharacterized protein</fullName>
    </submittedName>
</protein>
<evidence type="ECO:0000256" key="1">
    <source>
        <dbReference type="SAM" id="MobiDB-lite"/>
    </source>
</evidence>
<reference evidence="2" key="1">
    <citation type="submission" date="2022-11" db="EMBL/GenBank/DDBJ databases">
        <title>Robbsia betulipollinis sp. nov., isolated from pollen of birch (Betula pendula).</title>
        <authorList>
            <person name="Shi H."/>
            <person name="Ambika Manirajan B."/>
            <person name="Ratering S."/>
            <person name="Geissler-Plaum R."/>
            <person name="Schnell S."/>
        </authorList>
    </citation>
    <scope>NUCLEOTIDE SEQUENCE</scope>
    <source>
        <strain evidence="2">Bb-Pol-6</strain>
    </source>
</reference>
<feature type="region of interest" description="Disordered" evidence="1">
    <location>
        <begin position="65"/>
        <end position="87"/>
    </location>
</feature>